<organism evidence="3 4">
    <name type="scientific">Camellia sinensis</name>
    <name type="common">Tea plant</name>
    <name type="synonym">Thea sinensis</name>
    <dbReference type="NCBI Taxonomy" id="4442"/>
    <lineage>
        <taxon>Eukaryota</taxon>
        <taxon>Viridiplantae</taxon>
        <taxon>Streptophyta</taxon>
        <taxon>Embryophyta</taxon>
        <taxon>Tracheophyta</taxon>
        <taxon>Spermatophyta</taxon>
        <taxon>Magnoliopsida</taxon>
        <taxon>eudicotyledons</taxon>
        <taxon>Gunneridae</taxon>
        <taxon>Pentapetalae</taxon>
        <taxon>asterids</taxon>
        <taxon>Ericales</taxon>
        <taxon>Theaceae</taxon>
        <taxon>Camellia</taxon>
    </lineage>
</organism>
<dbReference type="InterPro" id="IPR012317">
    <property type="entry name" value="Poly(ADP-ribose)pol_cat_dom"/>
</dbReference>
<dbReference type="PROSITE" id="PS51059">
    <property type="entry name" value="PARP_CATALYTIC"/>
    <property type="match status" value="1"/>
</dbReference>
<keyword evidence="1" id="KW-0328">Glycosyltransferase</keyword>
<dbReference type="Gene3D" id="3.90.228.10">
    <property type="match status" value="1"/>
</dbReference>
<reference evidence="4" key="1">
    <citation type="journal article" date="2020" name="Nat. Commun.">
        <title>Genome assembly of wild tea tree DASZ reveals pedigree and selection history of tea varieties.</title>
        <authorList>
            <person name="Zhang W."/>
            <person name="Zhang Y."/>
            <person name="Qiu H."/>
            <person name="Guo Y."/>
            <person name="Wan H."/>
            <person name="Zhang X."/>
            <person name="Scossa F."/>
            <person name="Alseekh S."/>
            <person name="Zhang Q."/>
            <person name="Wang P."/>
            <person name="Xu L."/>
            <person name="Schmidt M.H."/>
            <person name="Jia X."/>
            <person name="Li D."/>
            <person name="Zhu A."/>
            <person name="Guo F."/>
            <person name="Chen W."/>
            <person name="Ni D."/>
            <person name="Usadel B."/>
            <person name="Fernie A.R."/>
            <person name="Wen W."/>
        </authorList>
    </citation>
    <scope>NUCLEOTIDE SEQUENCE [LARGE SCALE GENOMIC DNA]</scope>
    <source>
        <strain evidence="4">cv. G240</strain>
    </source>
</reference>
<protein>
    <recommendedName>
        <fullName evidence="1">Poly [ADP-ribose] polymerase</fullName>
        <shortName evidence="1">PARP</shortName>
        <ecNumber evidence="1">2.4.2.-</ecNumber>
    </recommendedName>
</protein>
<evidence type="ECO:0000313" key="3">
    <source>
        <dbReference type="EMBL" id="KAF5931138.1"/>
    </source>
</evidence>
<dbReference type="Pfam" id="PF00644">
    <property type="entry name" value="PARP"/>
    <property type="match status" value="1"/>
</dbReference>
<keyword evidence="1" id="KW-0808">Transferase</keyword>
<evidence type="ECO:0000256" key="1">
    <source>
        <dbReference type="RuleBase" id="RU362114"/>
    </source>
</evidence>
<dbReference type="Proteomes" id="UP000593564">
    <property type="component" value="Unassembled WGS sequence"/>
</dbReference>
<reference evidence="3 4" key="2">
    <citation type="submission" date="2020-07" db="EMBL/GenBank/DDBJ databases">
        <title>Genome assembly of wild tea tree DASZ reveals pedigree and selection history of tea varieties.</title>
        <authorList>
            <person name="Zhang W."/>
        </authorList>
    </citation>
    <scope>NUCLEOTIDE SEQUENCE [LARGE SCALE GENOMIC DNA]</scope>
    <source>
        <strain evidence="4">cv. G240</strain>
        <tissue evidence="3">Leaf</tissue>
    </source>
</reference>
<proteinExistence type="predicted"/>
<evidence type="ECO:0000313" key="4">
    <source>
        <dbReference type="Proteomes" id="UP000593564"/>
    </source>
</evidence>
<accession>A0A7J7FU04</accession>
<gene>
    <name evidence="3" type="ORF">HYC85_032011</name>
</gene>
<sequence length="148" mass="17045">MDLLQLTDQMDSWFWPLLLWVSKLQSTIGPRKQRYANLFCQAVKRRGAVCCNVFVVSFKQEVKTMEERKVGVKGLGERKQMNQSTLFGRTDIEVPRGRLAPSEHKDSPLEYNEYAAYDPNQVSIRFLVAVKYEEQGVKKGRNPGSEKT</sequence>
<keyword evidence="4" id="KW-1185">Reference proteome</keyword>
<evidence type="ECO:0000259" key="2">
    <source>
        <dbReference type="PROSITE" id="PS51059"/>
    </source>
</evidence>
<dbReference type="GO" id="GO:0003950">
    <property type="term" value="F:NAD+ poly-ADP-ribosyltransferase activity"/>
    <property type="evidence" value="ECO:0007669"/>
    <property type="project" value="UniProtKB-UniRule"/>
</dbReference>
<name>A0A7J7FU04_CAMSI</name>
<dbReference type="AlphaFoldDB" id="A0A7J7FU04"/>
<comment type="caution">
    <text evidence="3">The sequence shown here is derived from an EMBL/GenBank/DDBJ whole genome shotgun (WGS) entry which is preliminary data.</text>
</comment>
<dbReference type="EMBL" id="JACBKZ010000015">
    <property type="protein sequence ID" value="KAF5931138.1"/>
    <property type="molecule type" value="Genomic_DNA"/>
</dbReference>
<dbReference type="SUPFAM" id="SSF56399">
    <property type="entry name" value="ADP-ribosylation"/>
    <property type="match status" value="1"/>
</dbReference>
<keyword evidence="1" id="KW-0520">NAD</keyword>
<dbReference type="EC" id="2.4.2.-" evidence="1"/>
<feature type="domain" description="PARP catalytic" evidence="2">
    <location>
        <begin position="1"/>
        <end position="139"/>
    </location>
</feature>